<organism evidence="14 15">
    <name type="scientific">Roseisolibacter agri</name>
    <dbReference type="NCBI Taxonomy" id="2014610"/>
    <lineage>
        <taxon>Bacteria</taxon>
        <taxon>Pseudomonadati</taxon>
        <taxon>Gemmatimonadota</taxon>
        <taxon>Gemmatimonadia</taxon>
        <taxon>Gemmatimonadales</taxon>
        <taxon>Gemmatimonadaceae</taxon>
        <taxon>Roseisolibacter</taxon>
    </lineage>
</organism>
<keyword evidence="4 10" id="KW-0067">ATP-binding</keyword>
<dbReference type="SUPFAM" id="SSF47323">
    <property type="entry name" value="Anticodon-binding domain of a subclass of class I aminoacyl-tRNA synthetases"/>
    <property type="match status" value="1"/>
</dbReference>
<dbReference type="NCBIfam" id="TIGR00422">
    <property type="entry name" value="valS"/>
    <property type="match status" value="1"/>
</dbReference>
<dbReference type="InterPro" id="IPR009008">
    <property type="entry name" value="Val/Leu/Ile-tRNA-synth_edit"/>
</dbReference>
<dbReference type="GO" id="GO:0005524">
    <property type="term" value="F:ATP binding"/>
    <property type="evidence" value="ECO:0007669"/>
    <property type="project" value="UniProtKB-UniRule"/>
</dbReference>
<keyword evidence="6 10" id="KW-0175">Coiled coil</keyword>
<dbReference type="PANTHER" id="PTHR11946">
    <property type="entry name" value="VALYL-TRNA SYNTHETASES"/>
    <property type="match status" value="1"/>
</dbReference>
<dbReference type="EC" id="6.1.1.9" evidence="10"/>
<dbReference type="Proteomes" id="UP001161325">
    <property type="component" value="Unassembled WGS sequence"/>
</dbReference>
<dbReference type="NCBIfam" id="NF004349">
    <property type="entry name" value="PRK05729.1"/>
    <property type="match status" value="1"/>
</dbReference>
<dbReference type="GO" id="GO:0005829">
    <property type="term" value="C:cytosol"/>
    <property type="evidence" value="ECO:0007669"/>
    <property type="project" value="TreeGrafter"/>
</dbReference>
<comment type="function">
    <text evidence="10">Catalyzes the attachment of valine to tRNA(Val). As ValRS can inadvertently accommodate and process structurally similar amino acids such as threonine, to avoid such errors, it has a 'posttransfer' editing activity that hydrolyzes mischarged Thr-tRNA(Val) in a tRNA-dependent manner.</text>
</comment>
<evidence type="ECO:0000313" key="15">
    <source>
        <dbReference type="Proteomes" id="UP001161325"/>
    </source>
</evidence>
<dbReference type="AlphaFoldDB" id="A0AA37QGK3"/>
<dbReference type="InterPro" id="IPR037118">
    <property type="entry name" value="Val-tRNA_synth_C_sf"/>
</dbReference>
<dbReference type="Pfam" id="PF10458">
    <property type="entry name" value="Val_tRNA-synt_C"/>
    <property type="match status" value="1"/>
</dbReference>
<keyword evidence="2 10" id="KW-0436">Ligase</keyword>
<dbReference type="HAMAP" id="MF_02004">
    <property type="entry name" value="Val_tRNA_synth_type1"/>
    <property type="match status" value="1"/>
</dbReference>
<evidence type="ECO:0000256" key="3">
    <source>
        <dbReference type="ARBA" id="ARBA00022741"/>
    </source>
</evidence>
<feature type="domain" description="Methionyl/Valyl/Leucyl/Isoleucyl-tRNA synthetase anticodon-binding" evidence="12">
    <location>
        <begin position="681"/>
        <end position="812"/>
    </location>
</feature>
<comment type="catalytic activity">
    <reaction evidence="8 10">
        <text>tRNA(Val) + L-valine + ATP = L-valyl-tRNA(Val) + AMP + diphosphate</text>
        <dbReference type="Rhea" id="RHEA:10704"/>
        <dbReference type="Rhea" id="RHEA-COMP:9672"/>
        <dbReference type="Rhea" id="RHEA-COMP:9708"/>
        <dbReference type="ChEBI" id="CHEBI:30616"/>
        <dbReference type="ChEBI" id="CHEBI:33019"/>
        <dbReference type="ChEBI" id="CHEBI:57762"/>
        <dbReference type="ChEBI" id="CHEBI:78442"/>
        <dbReference type="ChEBI" id="CHEBI:78537"/>
        <dbReference type="ChEBI" id="CHEBI:456215"/>
        <dbReference type="EC" id="6.1.1.9"/>
    </reaction>
</comment>
<dbReference type="FunFam" id="1.10.287.380:FF:000001">
    <property type="entry name" value="Valine--tRNA ligase"/>
    <property type="match status" value="1"/>
</dbReference>
<keyword evidence="1 10" id="KW-0963">Cytoplasm</keyword>
<evidence type="ECO:0000256" key="5">
    <source>
        <dbReference type="ARBA" id="ARBA00022917"/>
    </source>
</evidence>
<dbReference type="Gene3D" id="3.40.50.620">
    <property type="entry name" value="HUPs"/>
    <property type="match status" value="2"/>
</dbReference>
<reference evidence="14" key="1">
    <citation type="submission" date="2022-08" db="EMBL/GenBank/DDBJ databases">
        <title>Draft genome sequencing of Roseisolibacter agri AW1220.</title>
        <authorList>
            <person name="Tobiishi Y."/>
            <person name="Tonouchi A."/>
        </authorList>
    </citation>
    <scope>NUCLEOTIDE SEQUENCE</scope>
    <source>
        <strain evidence="14">AW1220</strain>
    </source>
</reference>
<dbReference type="InterPro" id="IPR013155">
    <property type="entry name" value="M/V/L/I-tRNA-synth_anticd-bd"/>
</dbReference>
<dbReference type="InterPro" id="IPR002303">
    <property type="entry name" value="Valyl-tRNA_ligase"/>
</dbReference>
<evidence type="ECO:0000256" key="8">
    <source>
        <dbReference type="ARBA" id="ARBA00047552"/>
    </source>
</evidence>
<dbReference type="PRINTS" id="PR00986">
    <property type="entry name" value="TRNASYNTHVAL"/>
</dbReference>
<evidence type="ECO:0000256" key="9">
    <source>
        <dbReference type="ARBA" id="ARBA00060830"/>
    </source>
</evidence>
<evidence type="ECO:0000256" key="4">
    <source>
        <dbReference type="ARBA" id="ARBA00022840"/>
    </source>
</evidence>
<dbReference type="Gene3D" id="1.10.287.380">
    <property type="entry name" value="Valyl-tRNA synthetase, C-terminal domain"/>
    <property type="match status" value="1"/>
</dbReference>
<comment type="domain">
    <text evidence="10">ValRS has two distinct active sites: one for aminoacylation and one for editing. The misactivated threonine is translocated from the active site to the editing site.</text>
</comment>
<dbReference type="Pfam" id="PF00133">
    <property type="entry name" value="tRNA-synt_1"/>
    <property type="match status" value="1"/>
</dbReference>
<dbReference type="SUPFAM" id="SSF52374">
    <property type="entry name" value="Nucleotidylyl transferase"/>
    <property type="match status" value="1"/>
</dbReference>
<dbReference type="InterPro" id="IPR002300">
    <property type="entry name" value="aa-tRNA-synth_Ia"/>
</dbReference>
<proteinExistence type="inferred from homology"/>
<dbReference type="PROSITE" id="PS00178">
    <property type="entry name" value="AA_TRNA_LIGASE_I"/>
    <property type="match status" value="1"/>
</dbReference>
<keyword evidence="5 10" id="KW-0648">Protein biosynthesis</keyword>
<dbReference type="InterPro" id="IPR033705">
    <property type="entry name" value="Anticodon_Ia_Val"/>
</dbReference>
<evidence type="ECO:0000259" key="12">
    <source>
        <dbReference type="Pfam" id="PF08264"/>
    </source>
</evidence>
<dbReference type="Pfam" id="PF08264">
    <property type="entry name" value="Anticodon_1"/>
    <property type="match status" value="1"/>
</dbReference>
<comment type="domain">
    <text evidence="10">The C-terminal coiled-coil domain is crucial for aminoacylation activity.</text>
</comment>
<comment type="subunit">
    <text evidence="10">Monomer.</text>
</comment>
<evidence type="ECO:0000259" key="13">
    <source>
        <dbReference type="Pfam" id="PF10458"/>
    </source>
</evidence>
<evidence type="ECO:0000259" key="11">
    <source>
        <dbReference type="Pfam" id="PF00133"/>
    </source>
</evidence>
<accession>A0AA37QGK3</accession>
<evidence type="ECO:0000256" key="1">
    <source>
        <dbReference type="ARBA" id="ARBA00022490"/>
    </source>
</evidence>
<comment type="caution">
    <text evidence="10">Lacks conserved residue(s) required for the propagation of feature annotation.</text>
</comment>
<dbReference type="Gene3D" id="1.10.730.10">
    <property type="entry name" value="Isoleucyl-tRNA Synthetase, Domain 1"/>
    <property type="match status" value="1"/>
</dbReference>
<feature type="domain" description="Valyl-tRNA synthetase tRNA-binding arm" evidence="13">
    <location>
        <begin position="871"/>
        <end position="935"/>
    </location>
</feature>
<feature type="coiled-coil region" evidence="10">
    <location>
        <begin position="869"/>
        <end position="896"/>
    </location>
</feature>
<feature type="short sequence motif" description="'KMSKS' region" evidence="10">
    <location>
        <begin position="548"/>
        <end position="552"/>
    </location>
</feature>
<dbReference type="CDD" id="cd07962">
    <property type="entry name" value="Anticodon_Ia_Val"/>
    <property type="match status" value="1"/>
</dbReference>
<keyword evidence="15" id="KW-1185">Reference proteome</keyword>
<dbReference type="RefSeq" id="WP_284350855.1">
    <property type="nucleotide sequence ID" value="NZ_BRXS01000004.1"/>
</dbReference>
<evidence type="ECO:0000256" key="2">
    <source>
        <dbReference type="ARBA" id="ARBA00022598"/>
    </source>
</evidence>
<dbReference type="GO" id="GO:0004832">
    <property type="term" value="F:valine-tRNA ligase activity"/>
    <property type="evidence" value="ECO:0007669"/>
    <property type="project" value="UniProtKB-UniRule"/>
</dbReference>
<dbReference type="InterPro" id="IPR001412">
    <property type="entry name" value="aa-tRNA-synth_I_CS"/>
</dbReference>
<dbReference type="InterPro" id="IPR009080">
    <property type="entry name" value="tRNAsynth_Ia_anticodon-bd"/>
</dbReference>
<keyword evidence="7 10" id="KW-0030">Aminoacyl-tRNA synthetase</keyword>
<dbReference type="FunFam" id="3.40.50.620:FF:000020">
    <property type="entry name" value="Valine--tRNA ligase, mitochondrial"/>
    <property type="match status" value="1"/>
</dbReference>
<evidence type="ECO:0000313" key="14">
    <source>
        <dbReference type="EMBL" id="GLC26403.1"/>
    </source>
</evidence>
<sequence length="939" mass="103546">MADHSSPAPLDLPATYDAAATEPAIYARWQEAGVYTAQPRRTNRLDGDRDPFVVLMPPPNVTAVLHMGHGLNNTVQDVVTRWRRMAGDEALWLPGTDHAGIATQNVVEKLIAREEGKTRYDLGREAFVGRTAQFVEETGGVILQQLKAIGASCDWSRTRYTLSPELSLAVREAFVRLYERGLIYKGHRVIHWCPRCMTSLSDEEAEFQESAGRLYHVSYPLTDDPTRTVTVATTRPETMLGDVAVAVHPEDERYRDIVGKTVTLPLVNRPIPVVADEYTDPAFGTGVVKITPAHDANDFEVGRRHALPMPIVIDATGTMKEVSEAEGRVPADIAGLDRFAAREKVVEQLRAAGRLVKVEAHQHNVRHCYRCDTVVEPRLSDQWFVKMAPLAAPALEAVRSGATRILPERWEGVYVHWLENIRDWNISRQLWWGHRIPVFYCDACNWHDALRHDVSACPSCGSASVRQDDDVLDTWFSSWLWPVSTLGWPNEDSDDLKAFFPSDVLVTAPEILFFWVARMIMAGYAFKDRTSFHTVYLHGTVRDTQHRKMSKSLGNGIDPIEVVQRYGADALRWTAIAGLGMGADVILDHNDLEKSFAPGRNFCTKLWNIGRFLLQNVGTEAVTPLADVAAERLTRADRWILARLDQAIADCDAALGPARPTPAGGVSAHGESQWREGEHAAGLRLNEYAEAARRFVWNELADWYLESTKGRLAGAGATEDDREVARAVLVHALDGALRLLHPVVPFITESLWQRLPGRAQGEFLTVASWPQARGADASSNGAAEFELVREAVSALREVRAEYNVAPGKQVEAMLVVRDAATRALFESEAVLAGRLTRSTLAVADAKPAGAAATKVLGGGTELVVPLGGIVDLDKEREKLTKELAELDKQLGALRGRLSNEGFVSRAPAAVVDAERQKEADWSRRREQLAATLAAMGGGA</sequence>
<evidence type="ECO:0000256" key="7">
    <source>
        <dbReference type="ARBA" id="ARBA00023146"/>
    </source>
</evidence>
<evidence type="ECO:0000256" key="6">
    <source>
        <dbReference type="ARBA" id="ARBA00023054"/>
    </source>
</evidence>
<dbReference type="EMBL" id="BRXS01000004">
    <property type="protein sequence ID" value="GLC26403.1"/>
    <property type="molecule type" value="Genomic_DNA"/>
</dbReference>
<evidence type="ECO:0000256" key="10">
    <source>
        <dbReference type="HAMAP-Rule" id="MF_02004"/>
    </source>
</evidence>
<dbReference type="InterPro" id="IPR010978">
    <property type="entry name" value="tRNA-bd_arm"/>
</dbReference>
<dbReference type="CDD" id="cd00817">
    <property type="entry name" value="ValRS_core"/>
    <property type="match status" value="1"/>
</dbReference>
<gene>
    <name evidence="10 14" type="primary">valS</name>
    <name evidence="14" type="ORF">rosag_29160</name>
</gene>
<keyword evidence="3 10" id="KW-0547">Nucleotide-binding</keyword>
<feature type="domain" description="Aminoacyl-tRNA synthetase class Ia" evidence="11">
    <location>
        <begin position="25"/>
        <end position="576"/>
    </location>
</feature>
<dbReference type="InterPro" id="IPR019499">
    <property type="entry name" value="Val-tRNA_synth_tRNA-bd"/>
</dbReference>
<dbReference type="PANTHER" id="PTHR11946:SF93">
    <property type="entry name" value="VALINE--TRNA LIGASE, CHLOROPLASTIC_MITOCHONDRIAL 2"/>
    <property type="match status" value="1"/>
</dbReference>
<comment type="caution">
    <text evidence="14">The sequence shown here is derived from an EMBL/GenBank/DDBJ whole genome shotgun (WGS) entry which is preliminary data.</text>
</comment>
<dbReference type="GO" id="GO:0006438">
    <property type="term" value="P:valyl-tRNA aminoacylation"/>
    <property type="evidence" value="ECO:0007669"/>
    <property type="project" value="UniProtKB-UniRule"/>
</dbReference>
<dbReference type="SUPFAM" id="SSF46589">
    <property type="entry name" value="tRNA-binding arm"/>
    <property type="match status" value="1"/>
</dbReference>
<dbReference type="SUPFAM" id="SSF50677">
    <property type="entry name" value="ValRS/IleRS/LeuRS editing domain"/>
    <property type="match status" value="1"/>
</dbReference>
<name>A0AA37QGK3_9BACT</name>
<feature type="binding site" evidence="10">
    <location>
        <position position="551"/>
    </location>
    <ligand>
        <name>ATP</name>
        <dbReference type="ChEBI" id="CHEBI:30616"/>
    </ligand>
</feature>
<dbReference type="GO" id="GO:0002161">
    <property type="term" value="F:aminoacyl-tRNA deacylase activity"/>
    <property type="evidence" value="ECO:0007669"/>
    <property type="project" value="InterPro"/>
</dbReference>
<dbReference type="InterPro" id="IPR014729">
    <property type="entry name" value="Rossmann-like_a/b/a_fold"/>
</dbReference>
<comment type="subcellular location">
    <subcellularLocation>
        <location evidence="10">Cytoplasm</location>
    </subcellularLocation>
</comment>
<dbReference type="Gene3D" id="3.90.740.10">
    <property type="entry name" value="Valyl/Leucyl/Isoleucyl-tRNA synthetase, editing domain"/>
    <property type="match status" value="1"/>
</dbReference>
<protein>
    <recommendedName>
        <fullName evidence="10">Valine--tRNA ligase</fullName>
        <ecNumber evidence="10">6.1.1.9</ecNumber>
    </recommendedName>
    <alternativeName>
        <fullName evidence="10">Valyl-tRNA synthetase</fullName>
        <shortName evidence="10">ValRS</shortName>
    </alternativeName>
</protein>
<comment type="similarity">
    <text evidence="9 10">Belongs to the class-I aminoacyl-tRNA synthetase family. ValS type 1 subfamily.</text>
</comment>